<dbReference type="RefSeq" id="WP_283935864.1">
    <property type="nucleotide sequence ID" value="NZ_CP126114.1"/>
</dbReference>
<sequence length="65" mass="6886">MPKLSATSLAGQPQPSIKKVGQLVSGTRLSLYKEASAGMCMDAQLGSHHSWGWLANKAIMPASPY</sequence>
<evidence type="ECO:0000313" key="1">
    <source>
        <dbReference type="EMBL" id="WHY86069.1"/>
    </source>
</evidence>
<organism evidence="1 2">
    <name type="scientific">Neobacillus novalis</name>
    <dbReference type="NCBI Taxonomy" id="220687"/>
    <lineage>
        <taxon>Bacteria</taxon>
        <taxon>Bacillati</taxon>
        <taxon>Bacillota</taxon>
        <taxon>Bacilli</taxon>
        <taxon>Bacillales</taxon>
        <taxon>Bacillaceae</taxon>
        <taxon>Neobacillus</taxon>
    </lineage>
</organism>
<dbReference type="Proteomes" id="UP001178288">
    <property type="component" value="Chromosome"/>
</dbReference>
<dbReference type="EMBL" id="CP126114">
    <property type="protein sequence ID" value="WHY86069.1"/>
    <property type="molecule type" value="Genomic_DNA"/>
</dbReference>
<dbReference type="AlphaFoldDB" id="A0AA95SB22"/>
<evidence type="ECO:0000313" key="2">
    <source>
        <dbReference type="Proteomes" id="UP001178288"/>
    </source>
</evidence>
<keyword evidence="2" id="KW-1185">Reference proteome</keyword>
<protein>
    <submittedName>
        <fullName evidence="1">Uncharacterized protein</fullName>
    </submittedName>
</protein>
<gene>
    <name evidence="1" type="ORF">QNH39_26435</name>
</gene>
<proteinExistence type="predicted"/>
<name>A0AA95SB22_9BACI</name>
<accession>A0AA95SB22</accession>
<dbReference type="KEGG" id="nnv:QNH39_26435"/>
<reference evidence="1" key="1">
    <citation type="submission" date="2023-05" db="EMBL/GenBank/DDBJ databases">
        <title>Comparative genomics of Bacillaceae isolates and their secondary metabolite potential.</title>
        <authorList>
            <person name="Song L."/>
            <person name="Nielsen L.J."/>
            <person name="Mohite O."/>
            <person name="Xu X."/>
            <person name="Weber T."/>
            <person name="Kovacs A.T."/>
        </authorList>
    </citation>
    <scope>NUCLEOTIDE SEQUENCE</scope>
    <source>
        <strain evidence="1">XLM17</strain>
    </source>
</reference>